<feature type="domain" description="Response regulatory" evidence="10">
    <location>
        <begin position="39"/>
        <end position="152"/>
    </location>
</feature>
<dbReference type="PANTHER" id="PTHR48111:SF47">
    <property type="entry name" value="TRANSCRIPTIONAL REGULATORY PROTEIN RSTA"/>
    <property type="match status" value="1"/>
</dbReference>
<feature type="domain" description="OmpR/PhoB-type" evidence="11">
    <location>
        <begin position="165"/>
        <end position="264"/>
    </location>
</feature>
<comment type="subcellular location">
    <subcellularLocation>
        <location evidence="1">Cytoplasm</location>
    </subcellularLocation>
</comment>
<evidence type="ECO:0000313" key="12">
    <source>
        <dbReference type="EMBL" id="KPZ06069.1"/>
    </source>
</evidence>
<evidence type="ECO:0000256" key="2">
    <source>
        <dbReference type="ARBA" id="ARBA00022490"/>
    </source>
</evidence>
<gene>
    <name evidence="12" type="ORF">ALO94_05498</name>
</gene>
<dbReference type="Pfam" id="PF00486">
    <property type="entry name" value="Trans_reg_C"/>
    <property type="match status" value="1"/>
</dbReference>
<dbReference type="FunFam" id="1.10.10.10:FF:000099">
    <property type="entry name" value="Two-component system response regulator TorR"/>
    <property type="match status" value="1"/>
</dbReference>
<keyword evidence="5" id="KW-0805">Transcription regulation</keyword>
<organism evidence="12 13">
    <name type="scientific">Pseudomonas syringae pv. spinaceae</name>
    <dbReference type="NCBI Taxonomy" id="264459"/>
    <lineage>
        <taxon>Bacteria</taxon>
        <taxon>Pseudomonadati</taxon>
        <taxon>Pseudomonadota</taxon>
        <taxon>Gammaproteobacteria</taxon>
        <taxon>Pseudomonadales</taxon>
        <taxon>Pseudomonadaceae</taxon>
        <taxon>Pseudomonas</taxon>
        <taxon>Pseudomonas syringae</taxon>
    </lineage>
</organism>
<reference evidence="12 13" key="1">
    <citation type="submission" date="2015-09" db="EMBL/GenBank/DDBJ databases">
        <title>Genome announcement of multiple Pseudomonas syringae strains.</title>
        <authorList>
            <person name="Thakur S."/>
            <person name="Wang P.W."/>
            <person name="Gong Y."/>
            <person name="Weir B.S."/>
            <person name="Guttman D.S."/>
        </authorList>
    </citation>
    <scope>NUCLEOTIDE SEQUENCE [LARGE SCALE GENOMIC DNA]</scope>
    <source>
        <strain evidence="12 13">ICMP16929</strain>
    </source>
</reference>
<keyword evidence="6 9" id="KW-0238">DNA-binding</keyword>
<dbReference type="EMBL" id="LJRI01000334">
    <property type="protein sequence ID" value="KPZ06069.1"/>
    <property type="molecule type" value="Genomic_DNA"/>
</dbReference>
<dbReference type="InterPro" id="IPR039420">
    <property type="entry name" value="WalR-like"/>
</dbReference>
<evidence type="ECO:0000256" key="6">
    <source>
        <dbReference type="ARBA" id="ARBA00023125"/>
    </source>
</evidence>
<accession>A0A0Q0IX30</accession>
<dbReference type="SUPFAM" id="SSF46894">
    <property type="entry name" value="C-terminal effector domain of the bipartite response regulators"/>
    <property type="match status" value="1"/>
</dbReference>
<dbReference type="PATRIC" id="fig|264459.3.peg.6923"/>
<dbReference type="SMART" id="SM00862">
    <property type="entry name" value="Trans_reg_C"/>
    <property type="match status" value="1"/>
</dbReference>
<proteinExistence type="predicted"/>
<dbReference type="PROSITE" id="PS50110">
    <property type="entry name" value="RESPONSE_REGULATORY"/>
    <property type="match status" value="1"/>
</dbReference>
<evidence type="ECO:0000256" key="8">
    <source>
        <dbReference type="PROSITE-ProRule" id="PRU00169"/>
    </source>
</evidence>
<feature type="DNA-binding region" description="OmpR/PhoB-type" evidence="9">
    <location>
        <begin position="165"/>
        <end position="264"/>
    </location>
</feature>
<name>A0A0Q0IX30_PSESX</name>
<evidence type="ECO:0000313" key="13">
    <source>
        <dbReference type="Proteomes" id="UP000050384"/>
    </source>
</evidence>
<keyword evidence="3 8" id="KW-0597">Phosphoprotein</keyword>
<keyword evidence="4" id="KW-0902">Two-component regulatory system</keyword>
<dbReference type="AlphaFoldDB" id="A0A0Q0IX30"/>
<feature type="modified residue" description="4-aspartylphosphate" evidence="8">
    <location>
        <position position="88"/>
    </location>
</feature>
<dbReference type="Gene3D" id="1.10.10.10">
    <property type="entry name" value="Winged helix-like DNA-binding domain superfamily/Winged helix DNA-binding domain"/>
    <property type="match status" value="1"/>
</dbReference>
<evidence type="ECO:0000256" key="4">
    <source>
        <dbReference type="ARBA" id="ARBA00023012"/>
    </source>
</evidence>
<dbReference type="Pfam" id="PF00072">
    <property type="entry name" value="Response_reg"/>
    <property type="match status" value="1"/>
</dbReference>
<evidence type="ECO:0000256" key="1">
    <source>
        <dbReference type="ARBA" id="ARBA00004496"/>
    </source>
</evidence>
<dbReference type="Proteomes" id="UP000050384">
    <property type="component" value="Unassembled WGS sequence"/>
</dbReference>
<dbReference type="GO" id="GO:0032993">
    <property type="term" value="C:protein-DNA complex"/>
    <property type="evidence" value="ECO:0007669"/>
    <property type="project" value="TreeGrafter"/>
</dbReference>
<evidence type="ECO:0000259" key="11">
    <source>
        <dbReference type="PROSITE" id="PS51755"/>
    </source>
</evidence>
<dbReference type="CDD" id="cd00383">
    <property type="entry name" value="trans_reg_C"/>
    <property type="match status" value="1"/>
</dbReference>
<dbReference type="Gene3D" id="3.40.50.2300">
    <property type="match status" value="1"/>
</dbReference>
<evidence type="ECO:0000256" key="5">
    <source>
        <dbReference type="ARBA" id="ARBA00023015"/>
    </source>
</evidence>
<keyword evidence="7" id="KW-0804">Transcription</keyword>
<evidence type="ECO:0000256" key="9">
    <source>
        <dbReference type="PROSITE-ProRule" id="PRU01091"/>
    </source>
</evidence>
<dbReference type="InterPro" id="IPR011006">
    <property type="entry name" value="CheY-like_superfamily"/>
</dbReference>
<dbReference type="InterPro" id="IPR016032">
    <property type="entry name" value="Sig_transdc_resp-reg_C-effctor"/>
</dbReference>
<dbReference type="PANTHER" id="PTHR48111">
    <property type="entry name" value="REGULATOR OF RPOS"/>
    <property type="match status" value="1"/>
</dbReference>
<comment type="caution">
    <text evidence="12">The sequence shown here is derived from an EMBL/GenBank/DDBJ whole genome shotgun (WGS) entry which is preliminary data.</text>
</comment>
<dbReference type="GO" id="GO:0006355">
    <property type="term" value="P:regulation of DNA-templated transcription"/>
    <property type="evidence" value="ECO:0007669"/>
    <property type="project" value="InterPro"/>
</dbReference>
<dbReference type="InterPro" id="IPR001789">
    <property type="entry name" value="Sig_transdc_resp-reg_receiver"/>
</dbReference>
<dbReference type="InterPro" id="IPR001867">
    <property type="entry name" value="OmpR/PhoB-type_DNA-bd"/>
</dbReference>
<dbReference type="SMART" id="SM00448">
    <property type="entry name" value="REC"/>
    <property type="match status" value="1"/>
</dbReference>
<sequence>MIFNSGQTTAAHAGDRRTMQALPENTLDATSTDQRWSVRALIVDDDVAIRELLCDYLTRFNINARGVTDGSQMRQALTDETFDVVVLDLMLPGEDGFSICRTVRDRYDGPILMLTARTDDTDHIQGLDTGADDFVCKPVHPRVLLARIHALLRRSEAPQVPAAELRRLVFGPLVVDNALREAWLREQSIELTGAEFDLLWLLVANAGRTLSREEIFTALRGVGYDGQDRSIDVRISRIRPKIGDDPIHPRLIKTVRSKGYLFVPEAAQDMSGHVFSG</sequence>
<evidence type="ECO:0000256" key="3">
    <source>
        <dbReference type="ARBA" id="ARBA00022553"/>
    </source>
</evidence>
<protein>
    <submittedName>
        <fullName evidence="12">DNA-binding response regulator</fullName>
    </submittedName>
</protein>
<dbReference type="SUPFAM" id="SSF52172">
    <property type="entry name" value="CheY-like"/>
    <property type="match status" value="1"/>
</dbReference>
<dbReference type="GO" id="GO:0000156">
    <property type="term" value="F:phosphorelay response regulator activity"/>
    <property type="evidence" value="ECO:0007669"/>
    <property type="project" value="TreeGrafter"/>
</dbReference>
<keyword evidence="2" id="KW-0963">Cytoplasm</keyword>
<dbReference type="GO" id="GO:0000976">
    <property type="term" value="F:transcription cis-regulatory region binding"/>
    <property type="evidence" value="ECO:0007669"/>
    <property type="project" value="TreeGrafter"/>
</dbReference>
<evidence type="ECO:0000259" key="10">
    <source>
        <dbReference type="PROSITE" id="PS50110"/>
    </source>
</evidence>
<dbReference type="PROSITE" id="PS51755">
    <property type="entry name" value="OMPR_PHOB"/>
    <property type="match status" value="1"/>
</dbReference>
<evidence type="ECO:0000256" key="7">
    <source>
        <dbReference type="ARBA" id="ARBA00023163"/>
    </source>
</evidence>
<dbReference type="InterPro" id="IPR036388">
    <property type="entry name" value="WH-like_DNA-bd_sf"/>
</dbReference>
<dbReference type="Gene3D" id="6.10.250.690">
    <property type="match status" value="1"/>
</dbReference>
<dbReference type="GO" id="GO:0005829">
    <property type="term" value="C:cytosol"/>
    <property type="evidence" value="ECO:0007669"/>
    <property type="project" value="TreeGrafter"/>
</dbReference>